<reference evidence="9" key="1">
    <citation type="submission" date="2019-03" db="EMBL/GenBank/DDBJ databases">
        <authorList>
            <person name="Mank J."/>
            <person name="Almeida P."/>
        </authorList>
    </citation>
    <scope>NUCLEOTIDE SEQUENCE</scope>
    <source>
        <strain evidence="9">78183</strain>
    </source>
</reference>
<keyword evidence="7" id="KW-1133">Transmembrane helix</keyword>
<evidence type="ECO:0000256" key="5">
    <source>
        <dbReference type="RuleBase" id="RU003616"/>
    </source>
</evidence>
<feature type="transmembrane region" description="Helical" evidence="7">
    <location>
        <begin position="164"/>
        <end position="181"/>
    </location>
</feature>
<comment type="similarity">
    <text evidence="4 5">Belongs to the small heat shock protein (HSP20) family.</text>
</comment>
<keyword evidence="7" id="KW-0812">Transmembrane</keyword>
<accession>A0A6N2KPA6</accession>
<comment type="subcellular location">
    <subcellularLocation>
        <location evidence="1">Cell membrane</location>
        <topology evidence="1">Single-pass membrane protein</topology>
    </subcellularLocation>
</comment>
<evidence type="ECO:0000256" key="1">
    <source>
        <dbReference type="ARBA" id="ARBA00004162"/>
    </source>
</evidence>
<evidence type="ECO:0000256" key="7">
    <source>
        <dbReference type="SAM" id="Phobius"/>
    </source>
</evidence>
<evidence type="ECO:0000256" key="3">
    <source>
        <dbReference type="ARBA" id="ARBA00022821"/>
    </source>
</evidence>
<dbReference type="PANTHER" id="PTHR43670">
    <property type="entry name" value="HEAT SHOCK PROTEIN 26"/>
    <property type="match status" value="1"/>
</dbReference>
<dbReference type="InterPro" id="IPR002068">
    <property type="entry name" value="A-crystallin/Hsp20_dom"/>
</dbReference>
<dbReference type="SUPFAM" id="SSF49764">
    <property type="entry name" value="HSP20-like chaperones"/>
    <property type="match status" value="1"/>
</dbReference>
<evidence type="ECO:0000259" key="8">
    <source>
        <dbReference type="PROSITE" id="PS01031"/>
    </source>
</evidence>
<sequence>MAGVHVKPSNYQDFEPYCKWRIEEGRDILEIQLHGFRKDQVRIQRSSLGSMTITGERRVDQSRWARFRKEIKVSKDCKTNEITAKLTGGVLHIFMPKKSKLPSSQDQVTEPGQNPENEQTNPEINQDNVSKNLAGAVENDDTTTRNAVMLLTDAVFRLKMRKKMGLNVALAVVFMVAFVIYKNRQPPHFKMERLSVQIQEPGVLTINGERSLHFLPKKSSTKTRSISQ</sequence>
<feature type="region of interest" description="Disordered" evidence="6">
    <location>
        <begin position="100"/>
        <end position="128"/>
    </location>
</feature>
<proteinExistence type="inferred from homology"/>
<dbReference type="Pfam" id="PF00011">
    <property type="entry name" value="HSP20"/>
    <property type="match status" value="1"/>
</dbReference>
<feature type="compositionally biased region" description="Polar residues" evidence="6">
    <location>
        <begin position="101"/>
        <end position="128"/>
    </location>
</feature>
<evidence type="ECO:0000313" key="9">
    <source>
        <dbReference type="EMBL" id="VFU30431.1"/>
    </source>
</evidence>
<dbReference type="CDD" id="cd06464">
    <property type="entry name" value="ACD_sHsps-like"/>
    <property type="match status" value="1"/>
</dbReference>
<gene>
    <name evidence="9" type="ORF">SVIM_LOCUS118509</name>
</gene>
<dbReference type="AlphaFoldDB" id="A0A6N2KPA6"/>
<dbReference type="PROSITE" id="PS01031">
    <property type="entry name" value="SHSP"/>
    <property type="match status" value="1"/>
</dbReference>
<dbReference type="GO" id="GO:0006952">
    <property type="term" value="P:defense response"/>
    <property type="evidence" value="ECO:0007669"/>
    <property type="project" value="UniProtKB-KW"/>
</dbReference>
<dbReference type="Gene3D" id="2.60.40.790">
    <property type="match status" value="1"/>
</dbReference>
<dbReference type="GO" id="GO:0034605">
    <property type="term" value="P:cellular response to heat"/>
    <property type="evidence" value="ECO:0007669"/>
    <property type="project" value="TreeGrafter"/>
</dbReference>
<dbReference type="PANTHER" id="PTHR43670:SF118">
    <property type="entry name" value="HSP20_ALPHA CRYSTALLIN FAMILY PROTEIN"/>
    <property type="match status" value="1"/>
</dbReference>
<dbReference type="GO" id="GO:0005886">
    <property type="term" value="C:plasma membrane"/>
    <property type="evidence" value="ECO:0007669"/>
    <property type="project" value="UniProtKB-SubCell"/>
</dbReference>
<keyword evidence="2" id="KW-1003">Cell membrane</keyword>
<name>A0A6N2KPA6_SALVM</name>
<keyword evidence="3" id="KW-0611">Plant defense</keyword>
<organism evidence="9">
    <name type="scientific">Salix viminalis</name>
    <name type="common">Common osier</name>
    <name type="synonym">Basket willow</name>
    <dbReference type="NCBI Taxonomy" id="40686"/>
    <lineage>
        <taxon>Eukaryota</taxon>
        <taxon>Viridiplantae</taxon>
        <taxon>Streptophyta</taxon>
        <taxon>Embryophyta</taxon>
        <taxon>Tracheophyta</taxon>
        <taxon>Spermatophyta</taxon>
        <taxon>Magnoliopsida</taxon>
        <taxon>eudicotyledons</taxon>
        <taxon>Gunneridae</taxon>
        <taxon>Pentapetalae</taxon>
        <taxon>rosids</taxon>
        <taxon>fabids</taxon>
        <taxon>Malpighiales</taxon>
        <taxon>Salicaceae</taxon>
        <taxon>Saliceae</taxon>
        <taxon>Salix</taxon>
    </lineage>
</organism>
<evidence type="ECO:0000256" key="4">
    <source>
        <dbReference type="PROSITE-ProRule" id="PRU00285"/>
    </source>
</evidence>
<feature type="domain" description="SHSP" evidence="8">
    <location>
        <begin position="8"/>
        <end position="114"/>
    </location>
</feature>
<dbReference type="InterPro" id="IPR008978">
    <property type="entry name" value="HSP20-like_chaperone"/>
</dbReference>
<protein>
    <recommendedName>
        <fullName evidence="8">SHSP domain-containing protein</fullName>
    </recommendedName>
</protein>
<keyword evidence="7" id="KW-0472">Membrane</keyword>
<evidence type="ECO:0000256" key="6">
    <source>
        <dbReference type="SAM" id="MobiDB-lite"/>
    </source>
</evidence>
<dbReference type="EMBL" id="CAADRP010000624">
    <property type="protein sequence ID" value="VFU30431.1"/>
    <property type="molecule type" value="Genomic_DNA"/>
</dbReference>
<evidence type="ECO:0000256" key="2">
    <source>
        <dbReference type="ARBA" id="ARBA00022475"/>
    </source>
</evidence>